<keyword evidence="5" id="KW-1185">Reference proteome</keyword>
<feature type="repeat" description="TPR" evidence="3">
    <location>
        <begin position="93"/>
        <end position="126"/>
    </location>
</feature>
<dbReference type="STRING" id="1640674.SAMN05216323_10798"/>
<accession>A0A1G6RRA4</accession>
<dbReference type="InterPro" id="IPR011990">
    <property type="entry name" value="TPR-like_helical_dom_sf"/>
</dbReference>
<dbReference type="PANTHER" id="PTHR44858:SF1">
    <property type="entry name" value="UDP-N-ACETYLGLUCOSAMINE--PEPTIDE N-ACETYLGLUCOSAMINYLTRANSFERASE SPINDLY-RELATED"/>
    <property type="match status" value="1"/>
</dbReference>
<evidence type="ECO:0000313" key="5">
    <source>
        <dbReference type="Proteomes" id="UP000199452"/>
    </source>
</evidence>
<dbReference type="PROSITE" id="PS50005">
    <property type="entry name" value="TPR"/>
    <property type="match status" value="1"/>
</dbReference>
<dbReference type="Pfam" id="PF13181">
    <property type="entry name" value="TPR_8"/>
    <property type="match status" value="1"/>
</dbReference>
<dbReference type="Pfam" id="PF12895">
    <property type="entry name" value="ANAPC3"/>
    <property type="match status" value="1"/>
</dbReference>
<dbReference type="PANTHER" id="PTHR44858">
    <property type="entry name" value="TETRATRICOPEPTIDE REPEAT PROTEIN 6"/>
    <property type="match status" value="1"/>
</dbReference>
<evidence type="ECO:0000256" key="1">
    <source>
        <dbReference type="ARBA" id="ARBA00022737"/>
    </source>
</evidence>
<dbReference type="OrthoDB" id="793001at2"/>
<gene>
    <name evidence="4" type="ORF">SAMN05216323_10798</name>
</gene>
<dbReference type="SMART" id="SM00028">
    <property type="entry name" value="TPR"/>
    <property type="match status" value="4"/>
</dbReference>
<sequence>MKFLLTLTIGLLFTVTLFGQEDRINELVKRGIELNDQGKYAEAVAKYNAALEIDINSEFATYELSYTYMTMGQYDNAVRYSKKVIKQNGSHLHEAYVVLGSSLDMLGKSKKAVDVFVEGLALFPNSNLLNYNLALTYYKLQNYEKAEVAAINAIIAKPKHPSSHLALSTIVQAKEEQIKSLLPLYYFLMLEPNSQRSKINYIKVREMLIQGVTQKDEKNVDMKIVSDTSSSNEFSGAEMMVSLRAAARYAAANRNKSDMQIFVESTRGIFSILGEMKKDKTGFWWDIYVARFNDLVATNNYEAFCYYISKSINADEVKKWIADNPSKMQALMDWMNK</sequence>
<dbReference type="Proteomes" id="UP000199452">
    <property type="component" value="Unassembled WGS sequence"/>
</dbReference>
<protein>
    <submittedName>
        <fullName evidence="4">Outer membrane protein assembly factor BamD, BamD/ComL family</fullName>
    </submittedName>
</protein>
<evidence type="ECO:0000313" key="4">
    <source>
        <dbReference type="EMBL" id="SDD07230.1"/>
    </source>
</evidence>
<dbReference type="Gene3D" id="1.25.40.10">
    <property type="entry name" value="Tetratricopeptide repeat domain"/>
    <property type="match status" value="2"/>
</dbReference>
<dbReference type="SUPFAM" id="SSF48452">
    <property type="entry name" value="TPR-like"/>
    <property type="match status" value="1"/>
</dbReference>
<dbReference type="EMBL" id="FMYP01000079">
    <property type="protein sequence ID" value="SDD07230.1"/>
    <property type="molecule type" value="Genomic_DNA"/>
</dbReference>
<reference evidence="4 5" key="1">
    <citation type="submission" date="2016-09" db="EMBL/GenBank/DDBJ databases">
        <authorList>
            <person name="Capua I."/>
            <person name="De Benedictis P."/>
            <person name="Joannis T."/>
            <person name="Lombin L.H."/>
            <person name="Cattoli G."/>
        </authorList>
    </citation>
    <scope>NUCLEOTIDE SEQUENCE [LARGE SCALE GENOMIC DNA]</scope>
    <source>
        <strain evidence="4 5">A7P-90m</strain>
    </source>
</reference>
<dbReference type="RefSeq" id="WP_092440551.1">
    <property type="nucleotide sequence ID" value="NZ_FMYP01000079.1"/>
</dbReference>
<evidence type="ECO:0000256" key="2">
    <source>
        <dbReference type="ARBA" id="ARBA00022803"/>
    </source>
</evidence>
<dbReference type="InterPro" id="IPR019734">
    <property type="entry name" value="TPR_rpt"/>
</dbReference>
<evidence type="ECO:0000256" key="3">
    <source>
        <dbReference type="PROSITE-ProRule" id="PRU00339"/>
    </source>
</evidence>
<name>A0A1G6RRA4_9BACT</name>
<keyword evidence="2 3" id="KW-0802">TPR repeat</keyword>
<dbReference type="InterPro" id="IPR050498">
    <property type="entry name" value="Ycf3"/>
</dbReference>
<proteinExistence type="predicted"/>
<organism evidence="4 5">
    <name type="scientific">Williamwhitmania taraxaci</name>
    <dbReference type="NCBI Taxonomy" id="1640674"/>
    <lineage>
        <taxon>Bacteria</taxon>
        <taxon>Pseudomonadati</taxon>
        <taxon>Bacteroidota</taxon>
        <taxon>Bacteroidia</taxon>
        <taxon>Bacteroidales</taxon>
        <taxon>Williamwhitmaniaceae</taxon>
        <taxon>Williamwhitmania</taxon>
    </lineage>
</organism>
<dbReference type="AlphaFoldDB" id="A0A1G6RRA4"/>
<keyword evidence="1" id="KW-0677">Repeat</keyword>